<dbReference type="InterPro" id="IPR029058">
    <property type="entry name" value="AB_hydrolase_fold"/>
</dbReference>
<dbReference type="GO" id="GO:0005737">
    <property type="term" value="C:cytoplasm"/>
    <property type="evidence" value="ECO:0007669"/>
    <property type="project" value="TreeGrafter"/>
</dbReference>
<feature type="domain" description="Fungal lipase-type" evidence="16">
    <location>
        <begin position="114"/>
        <end position="245"/>
    </location>
</feature>
<dbReference type="EMBL" id="UYJE01005575">
    <property type="protein sequence ID" value="VDI38390.1"/>
    <property type="molecule type" value="Genomic_DNA"/>
</dbReference>
<evidence type="ECO:0000256" key="3">
    <source>
        <dbReference type="ARBA" id="ARBA00022475"/>
    </source>
</evidence>
<comment type="subcellular location">
    <subcellularLocation>
        <location evidence="2">Cell membrane</location>
        <topology evidence="2">Multi-pass membrane protein</topology>
    </subcellularLocation>
</comment>
<dbReference type="SUPFAM" id="SSF53474">
    <property type="entry name" value="alpha/beta-Hydrolases"/>
    <property type="match status" value="1"/>
</dbReference>
<evidence type="ECO:0000256" key="11">
    <source>
        <dbReference type="ARBA" id="ARBA00023098"/>
    </source>
</evidence>
<accession>A0A8B6ESJ9</accession>
<dbReference type="Pfam" id="PF01764">
    <property type="entry name" value="Lipase_3"/>
    <property type="match status" value="1"/>
</dbReference>
<dbReference type="Gene3D" id="3.40.50.1820">
    <property type="entry name" value="alpha/beta hydrolase"/>
    <property type="match status" value="1"/>
</dbReference>
<evidence type="ECO:0000313" key="18">
    <source>
        <dbReference type="Proteomes" id="UP000596742"/>
    </source>
</evidence>
<keyword evidence="4" id="KW-0597">Phosphoprotein</keyword>
<evidence type="ECO:0000256" key="9">
    <source>
        <dbReference type="ARBA" id="ARBA00022963"/>
    </source>
</evidence>
<keyword evidence="6" id="KW-0479">Metal-binding</keyword>
<proteinExistence type="predicted"/>
<evidence type="ECO:0000256" key="8">
    <source>
        <dbReference type="ARBA" id="ARBA00022837"/>
    </source>
</evidence>
<evidence type="ECO:0000256" key="1">
    <source>
        <dbReference type="ARBA" id="ARBA00001913"/>
    </source>
</evidence>
<evidence type="ECO:0000256" key="12">
    <source>
        <dbReference type="ARBA" id="ARBA00023136"/>
    </source>
</evidence>
<comment type="cofactor">
    <cofactor evidence="1">
        <name>Ca(2+)</name>
        <dbReference type="ChEBI" id="CHEBI:29108"/>
    </cofactor>
</comment>
<evidence type="ECO:0000256" key="6">
    <source>
        <dbReference type="ARBA" id="ARBA00022723"/>
    </source>
</evidence>
<evidence type="ECO:0000256" key="2">
    <source>
        <dbReference type="ARBA" id="ARBA00004651"/>
    </source>
</evidence>
<comment type="caution">
    <text evidence="17">The sequence shown here is derived from an EMBL/GenBank/DDBJ whole genome shotgun (WGS) entry which is preliminary data.</text>
</comment>
<dbReference type="GO" id="GO:0019369">
    <property type="term" value="P:arachidonate metabolic process"/>
    <property type="evidence" value="ECO:0007669"/>
    <property type="project" value="TreeGrafter"/>
</dbReference>
<dbReference type="CDD" id="cd00519">
    <property type="entry name" value="Lipase_3"/>
    <property type="match status" value="1"/>
</dbReference>
<dbReference type="Pfam" id="PF02466">
    <property type="entry name" value="Tim17"/>
    <property type="match status" value="1"/>
</dbReference>
<dbReference type="OrthoDB" id="438440at2759"/>
<evidence type="ECO:0000256" key="4">
    <source>
        <dbReference type="ARBA" id="ARBA00022553"/>
    </source>
</evidence>
<dbReference type="GO" id="GO:0046872">
    <property type="term" value="F:metal ion binding"/>
    <property type="evidence" value="ECO:0007669"/>
    <property type="project" value="UniProtKB-KW"/>
</dbReference>
<name>A0A8B6ESJ9_MYTGA</name>
<dbReference type="Proteomes" id="UP000596742">
    <property type="component" value="Unassembled WGS sequence"/>
</dbReference>
<dbReference type="EC" id="3.1.1.116" evidence="14"/>
<keyword evidence="8" id="KW-0106">Calcium</keyword>
<reference evidence="17" key="1">
    <citation type="submission" date="2018-11" db="EMBL/GenBank/DDBJ databases">
        <authorList>
            <person name="Alioto T."/>
            <person name="Alioto T."/>
        </authorList>
    </citation>
    <scope>NUCLEOTIDE SEQUENCE</scope>
</reference>
<evidence type="ECO:0000256" key="13">
    <source>
        <dbReference type="ARBA" id="ARBA00024531"/>
    </source>
</evidence>
<keyword evidence="11" id="KW-0443">Lipid metabolism</keyword>
<sequence>MSTTEECSVKPKPWMTTKMMFHYMRYASASYGWPFYIFTNLCTGMCHLCKHMRCCSCCLPANQVYFDNCCQCNTATIKRLTGLDQFDLVYADYHNRIFEIPFYVAIDKEKQSVVVAIRGTLSLKDAITDLSADSECLECEGLIGCVAHKGILQAAQYVKRTLEEKHILEDAFDRAQGSKLVITGHSLGAGTAALLAVLLKQSYPDLICFAYAPPGGLLSFEASQASQDYICSVVLGKDMITRLSIWSMYDLKEKTLTAIRNSHSPKFRTLASGAWEVLCGCFISDSTATERLLGRGVTNIGNNDIEEALQNVSMAREQLKITHPPMYPPGQLLHVLEVEGGRACCGTPSFYAEWSRAEDFVKEIILSPDMVTDHIPDNLMTALEQLSDKDFTPRQRKSQEEVTALTPLYSSSLTTVTSQEKMFDNINDVKKITSGPAGSIMSPYMNFDPKYLPTKDDGFIFPEGAGRQRGRFEMAFAQIGGSIFAGGAAGGMNGIYTGYREIKGATDMSTAVKRTQMLNFIGKRGAASAQSVGVIALLYSLFGVGLQLARGEDDEYNTITAATATGLLYKSAGGLRKSLIGGGVGLGIAAAYVLFMKSDTFKSYMTRSR</sequence>
<dbReference type="PANTHER" id="PTHR45792">
    <property type="entry name" value="DIACYLGLYCEROL LIPASE HOMOLOG-RELATED"/>
    <property type="match status" value="1"/>
</dbReference>
<keyword evidence="5 15" id="KW-0812">Transmembrane</keyword>
<keyword evidence="7 17" id="KW-0378">Hydrolase</keyword>
<evidence type="ECO:0000256" key="14">
    <source>
        <dbReference type="ARBA" id="ARBA00026104"/>
    </source>
</evidence>
<dbReference type="GO" id="GO:0022008">
    <property type="term" value="P:neurogenesis"/>
    <property type="evidence" value="ECO:0007669"/>
    <property type="project" value="TreeGrafter"/>
</dbReference>
<evidence type="ECO:0000256" key="5">
    <source>
        <dbReference type="ARBA" id="ARBA00022692"/>
    </source>
</evidence>
<evidence type="ECO:0000256" key="10">
    <source>
        <dbReference type="ARBA" id="ARBA00022989"/>
    </source>
</evidence>
<keyword evidence="3" id="KW-1003">Cell membrane</keyword>
<keyword evidence="9" id="KW-0442">Lipid degradation</keyword>
<dbReference type="PANTHER" id="PTHR45792:SF2">
    <property type="entry name" value="DIACYLGLYCEROL LIPASE-BETA"/>
    <property type="match status" value="1"/>
</dbReference>
<dbReference type="GO" id="GO:0004806">
    <property type="term" value="F:triacylglycerol lipase activity"/>
    <property type="evidence" value="ECO:0007669"/>
    <property type="project" value="TreeGrafter"/>
</dbReference>
<feature type="transmembrane region" description="Helical" evidence="15">
    <location>
        <begin position="578"/>
        <end position="595"/>
    </location>
</feature>
<evidence type="ECO:0000256" key="15">
    <source>
        <dbReference type="SAM" id="Phobius"/>
    </source>
</evidence>
<dbReference type="InterPro" id="IPR002921">
    <property type="entry name" value="Fungal_lipase-type"/>
</dbReference>
<dbReference type="GO" id="GO:0005886">
    <property type="term" value="C:plasma membrane"/>
    <property type="evidence" value="ECO:0007669"/>
    <property type="project" value="UniProtKB-SubCell"/>
</dbReference>
<organism evidence="17 18">
    <name type="scientific">Mytilus galloprovincialis</name>
    <name type="common">Mediterranean mussel</name>
    <dbReference type="NCBI Taxonomy" id="29158"/>
    <lineage>
        <taxon>Eukaryota</taxon>
        <taxon>Metazoa</taxon>
        <taxon>Spiralia</taxon>
        <taxon>Lophotrochozoa</taxon>
        <taxon>Mollusca</taxon>
        <taxon>Bivalvia</taxon>
        <taxon>Autobranchia</taxon>
        <taxon>Pteriomorphia</taxon>
        <taxon>Mytilida</taxon>
        <taxon>Mytiloidea</taxon>
        <taxon>Mytilidae</taxon>
        <taxon>Mytilinae</taxon>
        <taxon>Mytilus</taxon>
    </lineage>
</organism>
<dbReference type="GO" id="GO:0046340">
    <property type="term" value="P:diacylglycerol catabolic process"/>
    <property type="evidence" value="ECO:0007669"/>
    <property type="project" value="TreeGrafter"/>
</dbReference>
<keyword evidence="10 15" id="KW-1133">Transmembrane helix</keyword>
<keyword evidence="18" id="KW-1185">Reference proteome</keyword>
<evidence type="ECO:0000313" key="17">
    <source>
        <dbReference type="EMBL" id="VDI38390.1"/>
    </source>
</evidence>
<dbReference type="InterPro" id="IPR052214">
    <property type="entry name" value="DAG_Lipase-Related"/>
</dbReference>
<keyword evidence="12 15" id="KW-0472">Membrane</keyword>
<evidence type="ECO:0000259" key="16">
    <source>
        <dbReference type="Pfam" id="PF01764"/>
    </source>
</evidence>
<gene>
    <name evidence="17" type="ORF">MGAL_10B025626</name>
</gene>
<protein>
    <recommendedName>
        <fullName evidence="14">sn-1-specific diacylglycerol lipase</fullName>
        <ecNumber evidence="14">3.1.1.116</ecNumber>
    </recommendedName>
</protein>
<comment type="catalytic activity">
    <reaction evidence="13">
        <text>a 1,2-diacyl-sn-glycerol + H2O = a 2-acylglycerol + a fatty acid + H(+)</text>
        <dbReference type="Rhea" id="RHEA:33275"/>
        <dbReference type="ChEBI" id="CHEBI:15377"/>
        <dbReference type="ChEBI" id="CHEBI:15378"/>
        <dbReference type="ChEBI" id="CHEBI:17389"/>
        <dbReference type="ChEBI" id="CHEBI:17815"/>
        <dbReference type="ChEBI" id="CHEBI:28868"/>
        <dbReference type="EC" id="3.1.1.116"/>
    </reaction>
    <physiologicalReaction direction="left-to-right" evidence="13">
        <dbReference type="Rhea" id="RHEA:33276"/>
    </physiologicalReaction>
</comment>
<evidence type="ECO:0000256" key="7">
    <source>
        <dbReference type="ARBA" id="ARBA00022801"/>
    </source>
</evidence>
<dbReference type="AlphaFoldDB" id="A0A8B6ESJ9"/>